<dbReference type="InterPro" id="IPR029752">
    <property type="entry name" value="D-isomer_DH_CS1"/>
</dbReference>
<sequence length="317" mass="35112">MHFKVLIPQQIDSEGVKLLQKAGATIIDPPSYDEETLLTYVQDVDAILARTERYSQKVLENAYRLKIIARHGIGVDNIDVKAANERGILITNAPTANINAVAELVLGFMLSGMRNLLNADKAVRCGDFEIRNRLFGYELRGKTLGIIGFGNIGRLIADKSNDGLGMNILIYDPYISRENVPSNMEVTNKLENLLSHSDVVTLHVPYSRDTHHLINRKSIKLMKKDALLINASRGGVVDEDALADVLRKNEIRGACIDVFENEPPVMEHPLFQLDNVIVTPHLGALTFEAFKEMALTTAGDIIAVMKGETPVYPIVIK</sequence>
<dbReference type="SUPFAM" id="SSF51735">
    <property type="entry name" value="NAD(P)-binding Rossmann-fold domains"/>
    <property type="match status" value="1"/>
</dbReference>
<evidence type="ECO:0008006" key="10">
    <source>
        <dbReference type="Google" id="ProtNLM"/>
    </source>
</evidence>
<dbReference type="CDD" id="cd12173">
    <property type="entry name" value="PGDH_4"/>
    <property type="match status" value="1"/>
</dbReference>
<dbReference type="PROSITE" id="PS00065">
    <property type="entry name" value="D_2_HYDROXYACID_DH_1"/>
    <property type="match status" value="1"/>
</dbReference>
<dbReference type="InterPro" id="IPR006140">
    <property type="entry name" value="D-isomer_DH_NAD-bd"/>
</dbReference>
<evidence type="ECO:0000256" key="1">
    <source>
        <dbReference type="ARBA" id="ARBA00005854"/>
    </source>
</evidence>
<feature type="domain" description="D-isomer specific 2-hydroxyacid dehydrogenase catalytic" evidence="6">
    <location>
        <begin position="5"/>
        <end position="312"/>
    </location>
</feature>
<dbReference type="AlphaFoldDB" id="A0A9W5X522"/>
<dbReference type="GO" id="GO:0016616">
    <property type="term" value="F:oxidoreductase activity, acting on the CH-OH group of donors, NAD or NADP as acceptor"/>
    <property type="evidence" value="ECO:0007669"/>
    <property type="project" value="InterPro"/>
</dbReference>
<keyword evidence="3 5" id="KW-0560">Oxidoreductase</keyword>
<dbReference type="PROSITE" id="PS00671">
    <property type="entry name" value="D_2_HYDROXYACID_DH_3"/>
    <property type="match status" value="1"/>
</dbReference>
<comment type="similarity">
    <text evidence="1 5">Belongs to the D-isomer specific 2-hydroxyacid dehydrogenase family.</text>
</comment>
<dbReference type="InterPro" id="IPR029753">
    <property type="entry name" value="D-isomer_DH_CS"/>
</dbReference>
<dbReference type="PANTHER" id="PTHR42789:SF1">
    <property type="entry name" value="D-ISOMER SPECIFIC 2-HYDROXYACID DEHYDROGENASE FAMILY PROTEIN (AFU_ORTHOLOGUE AFUA_6G10090)"/>
    <property type="match status" value="1"/>
</dbReference>
<protein>
    <recommendedName>
        <fullName evidence="10">Hydroxyacid dehydrogenase</fullName>
    </recommendedName>
</protein>
<evidence type="ECO:0000313" key="8">
    <source>
        <dbReference type="EMBL" id="GGB38946.1"/>
    </source>
</evidence>
<evidence type="ECO:0000313" key="9">
    <source>
        <dbReference type="Proteomes" id="UP000621492"/>
    </source>
</evidence>
<dbReference type="GO" id="GO:0008652">
    <property type="term" value="P:amino acid biosynthetic process"/>
    <property type="evidence" value="ECO:0007669"/>
    <property type="project" value="UniProtKB-KW"/>
</dbReference>
<evidence type="ECO:0000256" key="3">
    <source>
        <dbReference type="ARBA" id="ARBA00023002"/>
    </source>
</evidence>
<dbReference type="GO" id="GO:0051287">
    <property type="term" value="F:NAD binding"/>
    <property type="evidence" value="ECO:0007669"/>
    <property type="project" value="InterPro"/>
</dbReference>
<dbReference type="PANTHER" id="PTHR42789">
    <property type="entry name" value="D-ISOMER SPECIFIC 2-HYDROXYACID DEHYDROGENASE FAMILY PROTEIN (AFU_ORTHOLOGUE AFUA_6G10090)"/>
    <property type="match status" value="1"/>
</dbReference>
<reference evidence="8" key="1">
    <citation type="journal article" date="2014" name="Int. J. Syst. Evol. Microbiol.">
        <title>Complete genome sequence of Corynebacterium casei LMG S-19264T (=DSM 44701T), isolated from a smear-ripened cheese.</title>
        <authorList>
            <consortium name="US DOE Joint Genome Institute (JGI-PGF)"/>
            <person name="Walter F."/>
            <person name="Albersmeier A."/>
            <person name="Kalinowski J."/>
            <person name="Ruckert C."/>
        </authorList>
    </citation>
    <scope>NUCLEOTIDE SEQUENCE</scope>
    <source>
        <strain evidence="8">CGMCC 1.15454</strain>
    </source>
</reference>
<dbReference type="RefSeq" id="WP_188724891.1">
    <property type="nucleotide sequence ID" value="NZ_BMJD01000009.1"/>
</dbReference>
<dbReference type="InterPro" id="IPR036291">
    <property type="entry name" value="NAD(P)-bd_dom_sf"/>
</dbReference>
<dbReference type="Proteomes" id="UP000621492">
    <property type="component" value="Unassembled WGS sequence"/>
</dbReference>
<evidence type="ECO:0000259" key="7">
    <source>
        <dbReference type="Pfam" id="PF02826"/>
    </source>
</evidence>
<dbReference type="InterPro" id="IPR006139">
    <property type="entry name" value="D-isomer_2_OHA_DH_cat_dom"/>
</dbReference>
<name>A0A9W5X522_9BACI</name>
<dbReference type="Pfam" id="PF02826">
    <property type="entry name" value="2-Hacid_dh_C"/>
    <property type="match status" value="1"/>
</dbReference>
<dbReference type="FunFam" id="3.40.50.720:FF:000203">
    <property type="entry name" value="D-3-phosphoglycerate dehydrogenase (SerA)"/>
    <property type="match status" value="1"/>
</dbReference>
<dbReference type="EMBL" id="BMJD01000009">
    <property type="protein sequence ID" value="GGB38946.1"/>
    <property type="molecule type" value="Genomic_DNA"/>
</dbReference>
<gene>
    <name evidence="8" type="ORF">GCM10011409_15590</name>
</gene>
<dbReference type="Gene3D" id="3.40.50.720">
    <property type="entry name" value="NAD(P)-binding Rossmann-like Domain"/>
    <property type="match status" value="2"/>
</dbReference>
<feature type="domain" description="D-isomer specific 2-hydroxyacid dehydrogenase NAD-binding" evidence="7">
    <location>
        <begin position="106"/>
        <end position="283"/>
    </location>
</feature>
<organism evidence="8 9">
    <name type="scientific">Lentibacillus populi</name>
    <dbReference type="NCBI Taxonomy" id="1827502"/>
    <lineage>
        <taxon>Bacteria</taxon>
        <taxon>Bacillati</taxon>
        <taxon>Bacillota</taxon>
        <taxon>Bacilli</taxon>
        <taxon>Bacillales</taxon>
        <taxon>Bacillaceae</taxon>
        <taxon>Lentibacillus</taxon>
    </lineage>
</organism>
<dbReference type="PROSITE" id="PS00670">
    <property type="entry name" value="D_2_HYDROXYACID_DH_2"/>
    <property type="match status" value="1"/>
</dbReference>
<dbReference type="SUPFAM" id="SSF52283">
    <property type="entry name" value="Formate/glycerate dehydrogenase catalytic domain-like"/>
    <property type="match status" value="1"/>
</dbReference>
<keyword evidence="4" id="KW-0520">NAD</keyword>
<evidence type="ECO:0000256" key="2">
    <source>
        <dbReference type="ARBA" id="ARBA00022605"/>
    </source>
</evidence>
<keyword evidence="2" id="KW-0028">Amino-acid biosynthesis</keyword>
<evidence type="ECO:0000256" key="5">
    <source>
        <dbReference type="RuleBase" id="RU003719"/>
    </source>
</evidence>
<reference evidence="8" key="2">
    <citation type="submission" date="2020-09" db="EMBL/GenBank/DDBJ databases">
        <authorList>
            <person name="Sun Q."/>
            <person name="Zhou Y."/>
        </authorList>
    </citation>
    <scope>NUCLEOTIDE SEQUENCE</scope>
    <source>
        <strain evidence="8">CGMCC 1.15454</strain>
    </source>
</reference>
<evidence type="ECO:0000256" key="4">
    <source>
        <dbReference type="ARBA" id="ARBA00023027"/>
    </source>
</evidence>
<dbReference type="InterPro" id="IPR050857">
    <property type="entry name" value="D-2-hydroxyacid_DH"/>
</dbReference>
<proteinExistence type="inferred from homology"/>
<evidence type="ECO:0000259" key="6">
    <source>
        <dbReference type="Pfam" id="PF00389"/>
    </source>
</evidence>
<dbReference type="Pfam" id="PF00389">
    <property type="entry name" value="2-Hacid_dh"/>
    <property type="match status" value="1"/>
</dbReference>
<keyword evidence="9" id="KW-1185">Reference proteome</keyword>
<comment type="caution">
    <text evidence="8">The sequence shown here is derived from an EMBL/GenBank/DDBJ whole genome shotgun (WGS) entry which is preliminary data.</text>
</comment>
<accession>A0A9W5X522</accession>